<protein>
    <submittedName>
        <fullName evidence="1">Uncharacterized protein</fullName>
    </submittedName>
</protein>
<evidence type="ECO:0000313" key="1">
    <source>
        <dbReference type="EMBL" id="MDQ0206033.1"/>
    </source>
</evidence>
<keyword evidence="2" id="KW-1185">Reference proteome</keyword>
<dbReference type="RefSeq" id="WP_306980144.1">
    <property type="nucleotide sequence ID" value="NZ_JAUSUA010000001.1"/>
</dbReference>
<accession>A0ABT9YDV7</accession>
<proteinExistence type="predicted"/>
<comment type="caution">
    <text evidence="1">The sequence shown here is derived from an EMBL/GenBank/DDBJ whole genome shotgun (WGS) entry which is preliminary data.</text>
</comment>
<organism evidence="1 2">
    <name type="scientific">Alkalicoccobacillus murimartini</name>
    <dbReference type="NCBI Taxonomy" id="171685"/>
    <lineage>
        <taxon>Bacteria</taxon>
        <taxon>Bacillati</taxon>
        <taxon>Bacillota</taxon>
        <taxon>Bacilli</taxon>
        <taxon>Bacillales</taxon>
        <taxon>Bacillaceae</taxon>
        <taxon>Alkalicoccobacillus</taxon>
    </lineage>
</organism>
<dbReference type="Proteomes" id="UP001225034">
    <property type="component" value="Unassembled WGS sequence"/>
</dbReference>
<gene>
    <name evidence="1" type="ORF">J2S05_000807</name>
</gene>
<name>A0ABT9YDV7_9BACI</name>
<sequence length="125" mass="13971">MSKLIVTSYPLAAKGEKSILFESEADNHVHQVLFDALHSHFKSVIPAVLPTEGEVLNINVVEEIEGSSLPKIRHFSLLGTHDLALLDALEAAQEKIESLSSEWDLTQADDYEEVLNQLLRYLNTM</sequence>
<dbReference type="EMBL" id="JAUSUA010000001">
    <property type="protein sequence ID" value="MDQ0206033.1"/>
    <property type="molecule type" value="Genomic_DNA"/>
</dbReference>
<evidence type="ECO:0000313" key="2">
    <source>
        <dbReference type="Proteomes" id="UP001225034"/>
    </source>
</evidence>
<reference evidence="1 2" key="1">
    <citation type="submission" date="2023-07" db="EMBL/GenBank/DDBJ databases">
        <title>Genomic Encyclopedia of Type Strains, Phase IV (KMG-IV): sequencing the most valuable type-strain genomes for metagenomic binning, comparative biology and taxonomic classification.</title>
        <authorList>
            <person name="Goeker M."/>
        </authorList>
    </citation>
    <scope>NUCLEOTIDE SEQUENCE [LARGE SCALE GENOMIC DNA]</scope>
    <source>
        <strain evidence="1 2">DSM 19154</strain>
    </source>
</reference>